<feature type="domain" description="Nematode cuticle collagen N-terminal" evidence="4">
    <location>
        <begin position="18"/>
        <end position="68"/>
    </location>
</feature>
<keyword evidence="1" id="KW-0677">Repeat</keyword>
<dbReference type="GO" id="GO:0042302">
    <property type="term" value="F:structural constituent of cuticle"/>
    <property type="evidence" value="ECO:0007669"/>
    <property type="project" value="InterPro"/>
</dbReference>
<keyword evidence="3" id="KW-0812">Transmembrane</keyword>
<dbReference type="STRING" id="27835.A0A0N4YYB8"/>
<feature type="compositionally biased region" description="Low complexity" evidence="2">
    <location>
        <begin position="158"/>
        <end position="179"/>
    </location>
</feature>
<evidence type="ECO:0000256" key="1">
    <source>
        <dbReference type="ARBA" id="ARBA00022737"/>
    </source>
</evidence>
<keyword evidence="3" id="KW-0472">Membrane</keyword>
<accession>A0A0N4YYB8</accession>
<dbReference type="Proteomes" id="UP000271162">
    <property type="component" value="Unassembled WGS sequence"/>
</dbReference>
<dbReference type="SMART" id="SM01088">
    <property type="entry name" value="Col_cuticle_N"/>
    <property type="match status" value="1"/>
</dbReference>
<proteinExistence type="predicted"/>
<sequence length="204" mass="21472">MLGKSHIDDKILVYRLINCVTIAFTVVSTLSVCIALPIINDYMNHIKLQASKDVRYCKGSVDDMWSEIQSIRYVRPENHTRTQRQAGYTSPPFDGVPAATAGHTLPSNDVLPAATVEYTSAPNDALPAATDGYPSLSNDVSQAATDGYTQSSYGSRGTAGAPGPSGNPGAPGSPGKAGVAGEQGICPKYCALDGGIFFEDGTRR</sequence>
<name>A0A0N4YYB8_NIPBR</name>
<feature type="transmembrane region" description="Helical" evidence="3">
    <location>
        <begin position="12"/>
        <end position="39"/>
    </location>
</feature>
<organism evidence="7">
    <name type="scientific">Nippostrongylus brasiliensis</name>
    <name type="common">Rat hookworm</name>
    <dbReference type="NCBI Taxonomy" id="27835"/>
    <lineage>
        <taxon>Eukaryota</taxon>
        <taxon>Metazoa</taxon>
        <taxon>Ecdysozoa</taxon>
        <taxon>Nematoda</taxon>
        <taxon>Chromadorea</taxon>
        <taxon>Rhabditida</taxon>
        <taxon>Rhabditina</taxon>
        <taxon>Rhabditomorpha</taxon>
        <taxon>Strongyloidea</taxon>
        <taxon>Heligmosomidae</taxon>
        <taxon>Nippostrongylus</taxon>
    </lineage>
</organism>
<keyword evidence="6" id="KW-1185">Reference proteome</keyword>
<dbReference type="PANTHER" id="PTHR24637">
    <property type="entry name" value="COLLAGEN"/>
    <property type="match status" value="1"/>
</dbReference>
<feature type="compositionally biased region" description="Polar residues" evidence="2">
    <location>
        <begin position="146"/>
        <end position="155"/>
    </location>
</feature>
<dbReference type="WBParaSite" id="NBR_0002224001-mRNA-1">
    <property type="protein sequence ID" value="NBR_0002224001-mRNA-1"/>
    <property type="gene ID" value="NBR_0002224001"/>
</dbReference>
<evidence type="ECO:0000256" key="2">
    <source>
        <dbReference type="SAM" id="MobiDB-lite"/>
    </source>
</evidence>
<protein>
    <submittedName>
        <fullName evidence="7">Col_cuticle_N domain-containing protein</fullName>
    </submittedName>
</protein>
<evidence type="ECO:0000313" key="5">
    <source>
        <dbReference type="EMBL" id="VDL86930.1"/>
    </source>
</evidence>
<dbReference type="PANTHER" id="PTHR24637:SF289">
    <property type="entry name" value="NEMATODE CUTICLE COLLAGEN N-TERMINAL DOMAIN-CONTAINING PROTEIN"/>
    <property type="match status" value="1"/>
</dbReference>
<reference evidence="5 6" key="2">
    <citation type="submission" date="2018-11" db="EMBL/GenBank/DDBJ databases">
        <authorList>
            <consortium name="Pathogen Informatics"/>
        </authorList>
    </citation>
    <scope>NUCLEOTIDE SEQUENCE [LARGE SCALE GENOMIC DNA]</scope>
</reference>
<gene>
    <name evidence="5" type="ORF">NBR_LOCUS22242</name>
</gene>
<reference evidence="7" key="1">
    <citation type="submission" date="2017-02" db="UniProtKB">
        <authorList>
            <consortium name="WormBaseParasite"/>
        </authorList>
    </citation>
    <scope>IDENTIFICATION</scope>
</reference>
<keyword evidence="3" id="KW-1133">Transmembrane helix</keyword>
<feature type="region of interest" description="Disordered" evidence="2">
    <location>
        <begin position="78"/>
        <end position="101"/>
    </location>
</feature>
<evidence type="ECO:0000313" key="6">
    <source>
        <dbReference type="Proteomes" id="UP000271162"/>
    </source>
</evidence>
<evidence type="ECO:0000256" key="3">
    <source>
        <dbReference type="SAM" id="Phobius"/>
    </source>
</evidence>
<dbReference type="AlphaFoldDB" id="A0A0N4YYB8"/>
<dbReference type="EMBL" id="UYSL01027635">
    <property type="protein sequence ID" value="VDL86930.1"/>
    <property type="molecule type" value="Genomic_DNA"/>
</dbReference>
<dbReference type="InterPro" id="IPR002486">
    <property type="entry name" value="Col_cuticle_N"/>
</dbReference>
<evidence type="ECO:0000313" key="7">
    <source>
        <dbReference type="WBParaSite" id="NBR_0002224001-mRNA-1"/>
    </source>
</evidence>
<feature type="region of interest" description="Disordered" evidence="2">
    <location>
        <begin position="146"/>
        <end position="179"/>
    </location>
</feature>
<dbReference type="Pfam" id="PF01484">
    <property type="entry name" value="Col_cuticle_N"/>
    <property type="match status" value="1"/>
</dbReference>
<evidence type="ECO:0000259" key="4">
    <source>
        <dbReference type="SMART" id="SM01088"/>
    </source>
</evidence>